<dbReference type="Proteomes" id="UP001372338">
    <property type="component" value="Unassembled WGS sequence"/>
</dbReference>
<protein>
    <submittedName>
        <fullName evidence="2">Uncharacterized protein</fullName>
    </submittedName>
</protein>
<dbReference type="AlphaFoldDB" id="A0AAN9EA61"/>
<dbReference type="EMBL" id="JAYWIO010000008">
    <property type="protein sequence ID" value="KAK7245992.1"/>
    <property type="molecule type" value="Genomic_DNA"/>
</dbReference>
<evidence type="ECO:0000313" key="3">
    <source>
        <dbReference type="Proteomes" id="UP001372338"/>
    </source>
</evidence>
<sequence>MVALPSESSNGGGASSSGLASNSHWHSLIIVDATLNSQHHVVASGAIIHDTFDNFIGGEYCRCSFLALLQLQAEVVRHALILASQRHWHKDRQYCST</sequence>
<accession>A0AAN9EA61</accession>
<name>A0AAN9EA61_CROPI</name>
<keyword evidence="3" id="KW-1185">Reference proteome</keyword>
<gene>
    <name evidence="2" type="ORF">RIF29_40849</name>
</gene>
<reference evidence="2 3" key="1">
    <citation type="submission" date="2024-01" db="EMBL/GenBank/DDBJ databases">
        <title>The genomes of 5 underutilized Papilionoideae crops provide insights into root nodulation and disease resistanc.</title>
        <authorList>
            <person name="Yuan L."/>
        </authorList>
    </citation>
    <scope>NUCLEOTIDE SEQUENCE [LARGE SCALE GENOMIC DNA]</scope>
    <source>
        <strain evidence="2">ZHUSHIDOU_FW_LH</strain>
        <tissue evidence="2">Leaf</tissue>
    </source>
</reference>
<comment type="caution">
    <text evidence="2">The sequence shown here is derived from an EMBL/GenBank/DDBJ whole genome shotgun (WGS) entry which is preliminary data.</text>
</comment>
<feature type="region of interest" description="Disordered" evidence="1">
    <location>
        <begin position="1"/>
        <end position="20"/>
    </location>
</feature>
<evidence type="ECO:0000256" key="1">
    <source>
        <dbReference type="SAM" id="MobiDB-lite"/>
    </source>
</evidence>
<evidence type="ECO:0000313" key="2">
    <source>
        <dbReference type="EMBL" id="KAK7245992.1"/>
    </source>
</evidence>
<proteinExistence type="predicted"/>
<organism evidence="2 3">
    <name type="scientific">Crotalaria pallida</name>
    <name type="common">Smooth rattlebox</name>
    <name type="synonym">Crotalaria striata</name>
    <dbReference type="NCBI Taxonomy" id="3830"/>
    <lineage>
        <taxon>Eukaryota</taxon>
        <taxon>Viridiplantae</taxon>
        <taxon>Streptophyta</taxon>
        <taxon>Embryophyta</taxon>
        <taxon>Tracheophyta</taxon>
        <taxon>Spermatophyta</taxon>
        <taxon>Magnoliopsida</taxon>
        <taxon>eudicotyledons</taxon>
        <taxon>Gunneridae</taxon>
        <taxon>Pentapetalae</taxon>
        <taxon>rosids</taxon>
        <taxon>fabids</taxon>
        <taxon>Fabales</taxon>
        <taxon>Fabaceae</taxon>
        <taxon>Papilionoideae</taxon>
        <taxon>50 kb inversion clade</taxon>
        <taxon>genistoids sensu lato</taxon>
        <taxon>core genistoids</taxon>
        <taxon>Crotalarieae</taxon>
        <taxon>Crotalaria</taxon>
    </lineage>
</organism>